<keyword evidence="3" id="KW-1185">Reference proteome</keyword>
<feature type="compositionally biased region" description="Gly residues" evidence="1">
    <location>
        <begin position="48"/>
        <end position="58"/>
    </location>
</feature>
<dbReference type="Proteomes" id="UP000244336">
    <property type="component" value="Chromosome 2"/>
</dbReference>
<feature type="region of interest" description="Disordered" evidence="1">
    <location>
        <begin position="1"/>
        <end position="70"/>
    </location>
</feature>
<dbReference type="EMBL" id="CM009750">
    <property type="protein sequence ID" value="PUZ73317.1"/>
    <property type="molecule type" value="Genomic_DNA"/>
</dbReference>
<gene>
    <name evidence="2" type="ORF">GQ55_2G464600</name>
</gene>
<dbReference type="Gramene" id="PUZ73317">
    <property type="protein sequence ID" value="PUZ73317"/>
    <property type="gene ID" value="GQ55_2G464600"/>
</dbReference>
<feature type="region of interest" description="Disordered" evidence="1">
    <location>
        <begin position="93"/>
        <end position="119"/>
    </location>
</feature>
<evidence type="ECO:0000256" key="1">
    <source>
        <dbReference type="SAM" id="MobiDB-lite"/>
    </source>
</evidence>
<reference evidence="2 3" key="1">
    <citation type="submission" date="2018-04" db="EMBL/GenBank/DDBJ databases">
        <title>WGS assembly of Panicum hallii var. hallii HAL2.</title>
        <authorList>
            <person name="Lovell J."/>
            <person name="Jenkins J."/>
            <person name="Lowry D."/>
            <person name="Mamidi S."/>
            <person name="Sreedasyam A."/>
            <person name="Weng X."/>
            <person name="Barry K."/>
            <person name="Bonette J."/>
            <person name="Campitelli B."/>
            <person name="Daum C."/>
            <person name="Gordon S."/>
            <person name="Gould B."/>
            <person name="Lipzen A."/>
            <person name="MacQueen A."/>
            <person name="Palacio-Mejia J."/>
            <person name="Plott C."/>
            <person name="Shakirov E."/>
            <person name="Shu S."/>
            <person name="Yoshinaga Y."/>
            <person name="Zane M."/>
            <person name="Rokhsar D."/>
            <person name="Grimwood J."/>
            <person name="Schmutz J."/>
            <person name="Juenger T."/>
        </authorList>
    </citation>
    <scope>NUCLEOTIDE SEQUENCE [LARGE SCALE GENOMIC DNA]</scope>
    <source>
        <strain evidence="3">cv. HAL2</strain>
    </source>
</reference>
<name>A0A2T7EZT1_9POAL</name>
<protein>
    <submittedName>
        <fullName evidence="2">Uncharacterized protein</fullName>
    </submittedName>
</protein>
<dbReference type="AlphaFoldDB" id="A0A2T7EZT1"/>
<evidence type="ECO:0000313" key="2">
    <source>
        <dbReference type="EMBL" id="PUZ73317.1"/>
    </source>
</evidence>
<proteinExistence type="predicted"/>
<sequence length="129" mass="13216">MGAPPCVSAPRAAVGRVGGEGWGGGEARRGEGWGGGEARGGEVEVAGKGSGGGGGREGTAGWRRRGKGVGRREWWRPWKGRVAAKEWRVAAREVREGGGGGGGGGRGRDGGRRRPWKGEMVAWEVRGGG</sequence>
<organism evidence="2 3">
    <name type="scientific">Panicum hallii var. hallii</name>
    <dbReference type="NCBI Taxonomy" id="1504633"/>
    <lineage>
        <taxon>Eukaryota</taxon>
        <taxon>Viridiplantae</taxon>
        <taxon>Streptophyta</taxon>
        <taxon>Embryophyta</taxon>
        <taxon>Tracheophyta</taxon>
        <taxon>Spermatophyta</taxon>
        <taxon>Magnoliopsida</taxon>
        <taxon>Liliopsida</taxon>
        <taxon>Poales</taxon>
        <taxon>Poaceae</taxon>
        <taxon>PACMAD clade</taxon>
        <taxon>Panicoideae</taxon>
        <taxon>Panicodae</taxon>
        <taxon>Paniceae</taxon>
        <taxon>Panicinae</taxon>
        <taxon>Panicum</taxon>
        <taxon>Panicum sect. Panicum</taxon>
    </lineage>
</organism>
<evidence type="ECO:0000313" key="3">
    <source>
        <dbReference type="Proteomes" id="UP000244336"/>
    </source>
</evidence>
<accession>A0A2T7EZT1</accession>
<feature type="compositionally biased region" description="Gly residues" evidence="1">
    <location>
        <begin position="16"/>
        <end position="25"/>
    </location>
</feature>